<dbReference type="EMBL" id="MFZH01000012">
    <property type="protein sequence ID" value="OGK19360.1"/>
    <property type="molecule type" value="Genomic_DNA"/>
</dbReference>
<dbReference type="InterPro" id="IPR050194">
    <property type="entry name" value="Glycosyltransferase_grp1"/>
</dbReference>
<sequence>MKIAIFSDAFYPQVNGVVTHILNIVPLVAKKAEVHLFVPNFNKPYPEKIENCFIHYVPSLPLPVYPDFRLTSIYYPGLMDKIKKINPDIIHVEAPATLGWCGVIIAQKLHVPIVGTFHTYFTDPGFLRIMKLDIVGLDKAKWFINALWKYSNWFYNKAVVTIAPTKLVANDLIKHKIKSKVEVISVGIDTKPYQQFNNLTIQQFKEKYILSLGRIAQGKSLDILVKAFAKASKDVPDVRLKIAGDGPMLAELKNLVKELDIEEKVDFIGFLQRDEKVALFKNATCFISTSISETFGLTFLEAMSCGTPVIGARAGGSYEIIKDYGITCEAEDIDAFTEAIIQVCTDEKLHSELSKKALEGVKPHTVEKTAEKLLELYASVSTTSSAPRTSPQLP</sequence>
<comment type="caution">
    <text evidence="3">The sequence shown here is derived from an EMBL/GenBank/DDBJ whole genome shotgun (WGS) entry which is preliminary data.</text>
</comment>
<gene>
    <name evidence="3" type="ORF">A2799_02475</name>
</gene>
<dbReference type="Pfam" id="PF00534">
    <property type="entry name" value="Glycos_transf_1"/>
    <property type="match status" value="1"/>
</dbReference>
<reference evidence="3 4" key="1">
    <citation type="journal article" date="2016" name="Nat. Commun.">
        <title>Thousands of microbial genomes shed light on interconnected biogeochemical processes in an aquifer system.</title>
        <authorList>
            <person name="Anantharaman K."/>
            <person name="Brown C.T."/>
            <person name="Hug L.A."/>
            <person name="Sharon I."/>
            <person name="Castelle C.J."/>
            <person name="Probst A.J."/>
            <person name="Thomas B.C."/>
            <person name="Singh A."/>
            <person name="Wilkins M.J."/>
            <person name="Karaoz U."/>
            <person name="Brodie E.L."/>
            <person name="Williams K.H."/>
            <person name="Hubbard S.S."/>
            <person name="Banfield J.F."/>
        </authorList>
    </citation>
    <scope>NUCLEOTIDE SEQUENCE [LARGE SCALE GENOMIC DNA]</scope>
</reference>
<evidence type="ECO:0000313" key="3">
    <source>
        <dbReference type="EMBL" id="OGK19360.1"/>
    </source>
</evidence>
<dbReference type="InterPro" id="IPR001296">
    <property type="entry name" value="Glyco_trans_1"/>
</dbReference>
<evidence type="ECO:0000313" key="4">
    <source>
        <dbReference type="Proteomes" id="UP000176850"/>
    </source>
</evidence>
<dbReference type="InterPro" id="IPR028098">
    <property type="entry name" value="Glyco_trans_4-like_N"/>
</dbReference>
<feature type="domain" description="Glycosyl transferase family 1" evidence="1">
    <location>
        <begin position="205"/>
        <end position="357"/>
    </location>
</feature>
<protein>
    <recommendedName>
        <fullName evidence="5">Glycosyl transferase family 1</fullName>
    </recommendedName>
</protein>
<dbReference type="Pfam" id="PF13439">
    <property type="entry name" value="Glyco_transf_4"/>
    <property type="match status" value="1"/>
</dbReference>
<dbReference type="PANTHER" id="PTHR45947">
    <property type="entry name" value="SULFOQUINOVOSYL TRANSFERASE SQD2"/>
    <property type="match status" value="1"/>
</dbReference>
<evidence type="ECO:0008006" key="5">
    <source>
        <dbReference type="Google" id="ProtNLM"/>
    </source>
</evidence>
<evidence type="ECO:0000259" key="1">
    <source>
        <dbReference type="Pfam" id="PF00534"/>
    </source>
</evidence>
<feature type="domain" description="Glycosyltransferase subfamily 4-like N-terminal" evidence="2">
    <location>
        <begin position="14"/>
        <end position="191"/>
    </location>
</feature>
<dbReference type="PANTHER" id="PTHR45947:SF3">
    <property type="entry name" value="SULFOQUINOVOSYL TRANSFERASE SQD2"/>
    <property type="match status" value="1"/>
</dbReference>
<dbReference type="GO" id="GO:0016757">
    <property type="term" value="F:glycosyltransferase activity"/>
    <property type="evidence" value="ECO:0007669"/>
    <property type="project" value="InterPro"/>
</dbReference>
<dbReference type="Gene3D" id="3.40.50.2000">
    <property type="entry name" value="Glycogen Phosphorylase B"/>
    <property type="match status" value="2"/>
</dbReference>
<dbReference type="Proteomes" id="UP000176850">
    <property type="component" value="Unassembled WGS sequence"/>
</dbReference>
<proteinExistence type="predicted"/>
<dbReference type="AlphaFoldDB" id="A0A1F7GK03"/>
<evidence type="ECO:0000259" key="2">
    <source>
        <dbReference type="Pfam" id="PF13439"/>
    </source>
</evidence>
<organism evidence="3 4">
    <name type="scientific">Candidatus Roizmanbacteria bacterium RIFCSPHIGHO2_01_FULL_39_24</name>
    <dbReference type="NCBI Taxonomy" id="1802032"/>
    <lineage>
        <taxon>Bacteria</taxon>
        <taxon>Candidatus Roizmaniibacteriota</taxon>
    </lineage>
</organism>
<name>A0A1F7GK03_9BACT</name>
<dbReference type="SUPFAM" id="SSF53756">
    <property type="entry name" value="UDP-Glycosyltransferase/glycogen phosphorylase"/>
    <property type="match status" value="1"/>
</dbReference>
<accession>A0A1F7GK03</accession>